<keyword evidence="1" id="KW-1133">Transmembrane helix</keyword>
<accession>S3DQG3</accession>
<reference evidence="2 3" key="1">
    <citation type="journal article" date="2013" name="BMC Genomics">
        <title>Genomics-driven discovery of the pneumocandin biosynthetic gene cluster in the fungus Glarea lozoyensis.</title>
        <authorList>
            <person name="Chen L."/>
            <person name="Yue Q."/>
            <person name="Zhang X."/>
            <person name="Xiang M."/>
            <person name="Wang C."/>
            <person name="Li S."/>
            <person name="Che Y."/>
            <person name="Ortiz-Lopez F.J."/>
            <person name="Bills G.F."/>
            <person name="Liu X."/>
            <person name="An Z."/>
        </authorList>
    </citation>
    <scope>NUCLEOTIDE SEQUENCE [LARGE SCALE GENOMIC DNA]</scope>
    <source>
        <strain evidence="3">ATCC 20868 / MF5171</strain>
    </source>
</reference>
<dbReference type="EMBL" id="KE145357">
    <property type="protein sequence ID" value="EPE34266.1"/>
    <property type="molecule type" value="Genomic_DNA"/>
</dbReference>
<sequence length="251" mass="27428">MASNEALCQMIIGENETYLNDIRDWKILINGDGSITNLAIDSYDIIELRTQDLPIREYLARFRLPKQIEDRLPSRLEKIERKELFALGGLTYHLITGKQFFHDVETGLESASIIEKRFVAVTEDRAKPDVTKKKFLLGAQILGGVACLIGALAVPLILPLVGFRSLGVVGGSAATAWQSGIGAVSLFTFLISARAGGAATSAVFIATSVTCASLFVTTTGAGLFDRERSEIEVMGLREHFLAAWRRHIGDE</sequence>
<gene>
    <name evidence="2" type="ORF">GLAREA_07279</name>
</gene>
<dbReference type="Gene3D" id="6.10.110.10">
    <property type="match status" value="1"/>
</dbReference>
<dbReference type="OrthoDB" id="1668230at2759"/>
<keyword evidence="1" id="KW-0812">Transmembrane</keyword>
<evidence type="ECO:0000256" key="1">
    <source>
        <dbReference type="SAM" id="Phobius"/>
    </source>
</evidence>
<evidence type="ECO:0000313" key="2">
    <source>
        <dbReference type="EMBL" id="EPE34266.1"/>
    </source>
</evidence>
<dbReference type="Proteomes" id="UP000016922">
    <property type="component" value="Unassembled WGS sequence"/>
</dbReference>
<dbReference type="RefSeq" id="XP_008079418.1">
    <property type="nucleotide sequence ID" value="XM_008081227.1"/>
</dbReference>
<dbReference type="InterPro" id="IPR038213">
    <property type="entry name" value="IFI6/IFI27-like_sf"/>
</dbReference>
<feature type="transmembrane region" description="Helical" evidence="1">
    <location>
        <begin position="170"/>
        <end position="191"/>
    </location>
</feature>
<evidence type="ECO:0000313" key="3">
    <source>
        <dbReference type="Proteomes" id="UP000016922"/>
    </source>
</evidence>
<keyword evidence="1" id="KW-0472">Membrane</keyword>
<dbReference type="GeneID" id="19466332"/>
<proteinExistence type="predicted"/>
<feature type="transmembrane region" description="Helical" evidence="1">
    <location>
        <begin position="135"/>
        <end position="158"/>
    </location>
</feature>
<dbReference type="HOGENOM" id="CLU_906116_0_0_1"/>
<dbReference type="eggNOG" id="ENOG502SCCP">
    <property type="taxonomic scope" value="Eukaryota"/>
</dbReference>
<dbReference type="AlphaFoldDB" id="S3DQG3"/>
<protein>
    <submittedName>
        <fullName evidence="2">Uncharacterized protein</fullName>
    </submittedName>
</protein>
<dbReference type="KEGG" id="glz:GLAREA_07279"/>
<keyword evidence="3" id="KW-1185">Reference proteome</keyword>
<name>S3DQG3_GLAL2</name>
<feature type="transmembrane region" description="Helical" evidence="1">
    <location>
        <begin position="203"/>
        <end position="224"/>
    </location>
</feature>
<organism evidence="2 3">
    <name type="scientific">Glarea lozoyensis (strain ATCC 20868 / MF5171)</name>
    <dbReference type="NCBI Taxonomy" id="1116229"/>
    <lineage>
        <taxon>Eukaryota</taxon>
        <taxon>Fungi</taxon>
        <taxon>Dikarya</taxon>
        <taxon>Ascomycota</taxon>
        <taxon>Pezizomycotina</taxon>
        <taxon>Leotiomycetes</taxon>
        <taxon>Helotiales</taxon>
        <taxon>Helotiaceae</taxon>
        <taxon>Glarea</taxon>
    </lineage>
</organism>